<protein>
    <submittedName>
        <fullName evidence="2">Uncharacterized protein LOC107472254</fullName>
    </submittedName>
</protein>
<reference evidence="2" key="2">
    <citation type="submission" date="2025-08" db="UniProtKB">
        <authorList>
            <consortium name="RefSeq"/>
        </authorList>
    </citation>
    <scope>IDENTIFICATION</scope>
    <source>
        <tissue evidence="2">Whole plant</tissue>
    </source>
</reference>
<dbReference type="PANTHER" id="PTHR33710:SF13">
    <property type="entry name" value="ENDONUCLEASE_EXONUCLEASE_PHOSPHATASE FAMILY PROTEIN"/>
    <property type="match status" value="1"/>
</dbReference>
<proteinExistence type="predicted"/>
<dbReference type="PANTHER" id="PTHR33710">
    <property type="entry name" value="BNAC02G09200D PROTEIN"/>
    <property type="match status" value="1"/>
</dbReference>
<dbReference type="RefSeq" id="XP_015947276.1">
    <property type="nucleotide sequence ID" value="XM_016091790.1"/>
</dbReference>
<dbReference type="InterPro" id="IPR036691">
    <property type="entry name" value="Endo/exonu/phosph_ase_sf"/>
</dbReference>
<dbReference type="AlphaFoldDB" id="A0A6P4C059"/>
<name>A0A6P4C059_ARADU</name>
<sequence>MVENRRTWKVAVESGAMLYNEEDDIKARKLLRKRESRNKRGLRGDGKVRMIKDLKKKFRLNMLGLIETKRPVVTKFDVISLWGYDSVGWAYVEADGALGGLLLMWDENAFKMNNCYKGERWLCVEGIISKNNFNCALFLVYGAHTREEKLVVLEELSYTAGLCQVPCCFMGDFNEIINVEERKGTTSLTARIDRVLVSLEWVEEFPEIRLRGGPRGLLDHCPMIVEESRLRDGPRPFRSLDSWFTHKGFLRMVREEWRGLGEVQFTGKLKALTVPLGRWYRDNFGNMVNKIMKFEEEIKKINDMVSSGVYDGIVEARRKALVTCCEKWYVRKEVHWK</sequence>
<dbReference type="Proteomes" id="UP000515211">
    <property type="component" value="Chromosome 1"/>
</dbReference>
<dbReference type="Gene3D" id="3.60.10.10">
    <property type="entry name" value="Endonuclease/exonuclease/phosphatase"/>
    <property type="match status" value="1"/>
</dbReference>
<evidence type="ECO:0000313" key="1">
    <source>
        <dbReference type="Proteomes" id="UP000515211"/>
    </source>
</evidence>
<keyword evidence="1" id="KW-1185">Reference proteome</keyword>
<dbReference type="GeneID" id="107472254"/>
<dbReference type="KEGG" id="adu:107472254"/>
<evidence type="ECO:0000313" key="2">
    <source>
        <dbReference type="RefSeq" id="XP_015947276.1"/>
    </source>
</evidence>
<organism evidence="1 2">
    <name type="scientific">Arachis duranensis</name>
    <name type="common">Wild peanut</name>
    <dbReference type="NCBI Taxonomy" id="130453"/>
    <lineage>
        <taxon>Eukaryota</taxon>
        <taxon>Viridiplantae</taxon>
        <taxon>Streptophyta</taxon>
        <taxon>Embryophyta</taxon>
        <taxon>Tracheophyta</taxon>
        <taxon>Spermatophyta</taxon>
        <taxon>Magnoliopsida</taxon>
        <taxon>eudicotyledons</taxon>
        <taxon>Gunneridae</taxon>
        <taxon>Pentapetalae</taxon>
        <taxon>rosids</taxon>
        <taxon>fabids</taxon>
        <taxon>Fabales</taxon>
        <taxon>Fabaceae</taxon>
        <taxon>Papilionoideae</taxon>
        <taxon>50 kb inversion clade</taxon>
        <taxon>dalbergioids sensu lato</taxon>
        <taxon>Dalbergieae</taxon>
        <taxon>Pterocarpus clade</taxon>
        <taxon>Arachis</taxon>
    </lineage>
</organism>
<gene>
    <name evidence="2" type="primary">LOC107472254</name>
</gene>
<accession>A0A6P4C059</accession>
<dbReference type="SUPFAM" id="SSF56219">
    <property type="entry name" value="DNase I-like"/>
    <property type="match status" value="1"/>
</dbReference>
<reference evidence="1" key="1">
    <citation type="journal article" date="2016" name="Nat. Genet.">
        <title>The genome sequences of Arachis duranensis and Arachis ipaensis, the diploid ancestors of cultivated peanut.</title>
        <authorList>
            <person name="Bertioli D.J."/>
            <person name="Cannon S.B."/>
            <person name="Froenicke L."/>
            <person name="Huang G."/>
            <person name="Farmer A.D."/>
            <person name="Cannon E.K."/>
            <person name="Liu X."/>
            <person name="Gao D."/>
            <person name="Clevenger J."/>
            <person name="Dash S."/>
            <person name="Ren L."/>
            <person name="Moretzsohn M.C."/>
            <person name="Shirasawa K."/>
            <person name="Huang W."/>
            <person name="Vidigal B."/>
            <person name="Abernathy B."/>
            <person name="Chu Y."/>
            <person name="Niederhuth C.E."/>
            <person name="Umale P."/>
            <person name="Araujo A.C."/>
            <person name="Kozik A."/>
            <person name="Kim K.D."/>
            <person name="Burow M.D."/>
            <person name="Varshney R.K."/>
            <person name="Wang X."/>
            <person name="Zhang X."/>
            <person name="Barkley N."/>
            <person name="Guimaraes P.M."/>
            <person name="Isobe S."/>
            <person name="Guo B."/>
            <person name="Liao B."/>
            <person name="Stalker H.T."/>
            <person name="Schmitz R.J."/>
            <person name="Scheffler B.E."/>
            <person name="Leal-Bertioli S.C."/>
            <person name="Xun X."/>
            <person name="Jackson S.A."/>
            <person name="Michelmore R."/>
            <person name="Ozias-Akins P."/>
        </authorList>
    </citation>
    <scope>NUCLEOTIDE SEQUENCE [LARGE SCALE GENOMIC DNA]</scope>
    <source>
        <strain evidence="1">cv. V14167</strain>
    </source>
</reference>